<feature type="domain" description="Aminotransferase class I/classII large" evidence="10">
    <location>
        <begin position="115"/>
        <end position="516"/>
    </location>
</feature>
<keyword evidence="3 11" id="KW-0032">Aminotransferase</keyword>
<evidence type="ECO:0000256" key="4">
    <source>
        <dbReference type="ARBA" id="ARBA00022679"/>
    </source>
</evidence>
<dbReference type="InterPro" id="IPR004839">
    <property type="entry name" value="Aminotransferase_I/II_large"/>
</dbReference>
<dbReference type="FunFam" id="1.10.287.1970:FF:000001">
    <property type="entry name" value="Alanine aminotransferase 2"/>
    <property type="match status" value="1"/>
</dbReference>
<comment type="cofactor">
    <cofactor evidence="1">
        <name>pyridoxal 5'-phosphate</name>
        <dbReference type="ChEBI" id="CHEBI:597326"/>
    </cofactor>
</comment>
<evidence type="ECO:0000259" key="10">
    <source>
        <dbReference type="Pfam" id="PF00155"/>
    </source>
</evidence>
<dbReference type="SUPFAM" id="SSF53383">
    <property type="entry name" value="PLP-dependent transferases"/>
    <property type="match status" value="1"/>
</dbReference>
<dbReference type="InterPro" id="IPR045088">
    <property type="entry name" value="ALAT1/2-like"/>
</dbReference>
<dbReference type="RefSeq" id="XP_013243480.1">
    <property type="nucleotide sequence ID" value="XM_013388026.1"/>
</dbReference>
<evidence type="ECO:0000256" key="1">
    <source>
        <dbReference type="ARBA" id="ARBA00001933"/>
    </source>
</evidence>
<comment type="caution">
    <text evidence="11">The sequence shown here is derived from an EMBL/GenBank/DDBJ whole genome shotgun (WGS) entry which is preliminary data.</text>
</comment>
<dbReference type="Pfam" id="PF00155">
    <property type="entry name" value="Aminotran_1_2"/>
    <property type="match status" value="1"/>
</dbReference>
<evidence type="ECO:0000256" key="6">
    <source>
        <dbReference type="ARBA" id="ARBA00025785"/>
    </source>
</evidence>
<dbReference type="GeneID" id="25263217"/>
<organism evidence="11 12">
    <name type="scientific">Tilletiaria anomala (strain ATCC 24038 / CBS 436.72 / UBC 951)</name>
    <dbReference type="NCBI Taxonomy" id="1037660"/>
    <lineage>
        <taxon>Eukaryota</taxon>
        <taxon>Fungi</taxon>
        <taxon>Dikarya</taxon>
        <taxon>Basidiomycota</taxon>
        <taxon>Ustilaginomycotina</taxon>
        <taxon>Exobasidiomycetes</taxon>
        <taxon>Georgefischeriales</taxon>
        <taxon>Tilletiariaceae</taxon>
        <taxon>Tilletiaria</taxon>
    </lineage>
</organism>
<gene>
    <name evidence="11" type="ORF">K437DRAFT_246582</name>
</gene>
<dbReference type="FunCoup" id="A0A066W5B8">
    <property type="interactions" value="172"/>
</dbReference>
<dbReference type="EMBL" id="JMSN01000036">
    <property type="protein sequence ID" value="KDN46269.1"/>
    <property type="molecule type" value="Genomic_DNA"/>
</dbReference>
<dbReference type="FunFam" id="3.90.1150.10:FF:000151">
    <property type="entry name" value="Alanine aminotransferase 2"/>
    <property type="match status" value="1"/>
</dbReference>
<evidence type="ECO:0000256" key="8">
    <source>
        <dbReference type="ARBA" id="ARBA00078532"/>
    </source>
</evidence>
<dbReference type="Gene3D" id="1.10.287.1970">
    <property type="match status" value="1"/>
</dbReference>
<protein>
    <recommendedName>
        <fullName evidence="7">Glutamate pyruvate transaminase</fullName>
    </recommendedName>
    <alternativeName>
        <fullName evidence="8">Glutamic--alanine transaminase</fullName>
    </alternativeName>
    <alternativeName>
        <fullName evidence="9">Glutamic--pyruvic transaminase</fullName>
    </alternativeName>
</protein>
<dbReference type="CDD" id="cd00609">
    <property type="entry name" value="AAT_like"/>
    <property type="match status" value="1"/>
</dbReference>
<dbReference type="STRING" id="1037660.A0A066W5B8"/>
<dbReference type="OMA" id="FGFECPP"/>
<keyword evidence="4 11" id="KW-0808">Transferase</keyword>
<evidence type="ECO:0000256" key="3">
    <source>
        <dbReference type="ARBA" id="ARBA00022576"/>
    </source>
</evidence>
<dbReference type="GO" id="GO:0008483">
    <property type="term" value="F:transaminase activity"/>
    <property type="evidence" value="ECO:0007669"/>
    <property type="project" value="UniProtKB-KW"/>
</dbReference>
<evidence type="ECO:0000313" key="12">
    <source>
        <dbReference type="Proteomes" id="UP000027361"/>
    </source>
</evidence>
<dbReference type="InterPro" id="IPR015422">
    <property type="entry name" value="PyrdxlP-dep_Trfase_small"/>
</dbReference>
<dbReference type="InterPro" id="IPR015424">
    <property type="entry name" value="PyrdxlP-dep_Trfase"/>
</dbReference>
<accession>A0A066W5B8</accession>
<comment type="similarity">
    <text evidence="6">Belongs to the class-I pyridoxal-phosphate-dependent aminotransferase family. Alanine aminotransferase subfamily.</text>
</comment>
<dbReference type="InterPro" id="IPR015421">
    <property type="entry name" value="PyrdxlP-dep_Trfase_major"/>
</dbReference>
<evidence type="ECO:0000256" key="5">
    <source>
        <dbReference type="ARBA" id="ARBA00022898"/>
    </source>
</evidence>
<proteinExistence type="inferred from homology"/>
<dbReference type="PANTHER" id="PTHR11751">
    <property type="entry name" value="ALANINE AMINOTRANSFERASE"/>
    <property type="match status" value="1"/>
</dbReference>
<dbReference type="GO" id="GO:0042853">
    <property type="term" value="P:L-alanine catabolic process"/>
    <property type="evidence" value="ECO:0007669"/>
    <property type="project" value="UniProtKB-UniPathway"/>
</dbReference>
<evidence type="ECO:0000313" key="11">
    <source>
        <dbReference type="EMBL" id="KDN46269.1"/>
    </source>
</evidence>
<dbReference type="GO" id="GO:0030170">
    <property type="term" value="F:pyridoxal phosphate binding"/>
    <property type="evidence" value="ECO:0007669"/>
    <property type="project" value="InterPro"/>
</dbReference>
<dbReference type="AlphaFoldDB" id="A0A066W5B8"/>
<dbReference type="Gene3D" id="3.40.640.10">
    <property type="entry name" value="Type I PLP-dependent aspartate aminotransferase-like (Major domain)"/>
    <property type="match status" value="1"/>
</dbReference>
<dbReference type="UniPathway" id="UPA00528">
    <property type="reaction ID" value="UER00586"/>
</dbReference>
<evidence type="ECO:0000256" key="7">
    <source>
        <dbReference type="ARBA" id="ARBA00077894"/>
    </source>
</evidence>
<evidence type="ECO:0000256" key="2">
    <source>
        <dbReference type="ARBA" id="ARBA00011738"/>
    </source>
</evidence>
<dbReference type="FunFam" id="3.40.640.10:FF:000012">
    <property type="entry name" value="alanine aminotransferase 2"/>
    <property type="match status" value="1"/>
</dbReference>
<dbReference type="InParanoid" id="A0A066W5B8"/>
<reference evidence="11 12" key="1">
    <citation type="submission" date="2014-05" db="EMBL/GenBank/DDBJ databases">
        <title>Draft genome sequence of a rare smut relative, Tilletiaria anomala UBC 951.</title>
        <authorList>
            <consortium name="DOE Joint Genome Institute"/>
            <person name="Toome M."/>
            <person name="Kuo A."/>
            <person name="Henrissat B."/>
            <person name="Lipzen A."/>
            <person name="Tritt A."/>
            <person name="Yoshinaga Y."/>
            <person name="Zane M."/>
            <person name="Barry K."/>
            <person name="Grigoriev I.V."/>
            <person name="Spatafora J.W."/>
            <person name="Aimea M.C."/>
        </authorList>
    </citation>
    <scope>NUCLEOTIDE SEQUENCE [LARGE SCALE GENOMIC DNA]</scope>
    <source>
        <strain evidence="11 12">UBC 951</strain>
    </source>
</reference>
<sequence>MAFSSKVNGHASSSYRPVVTLGSINPHIRNVEYAVRGELSNRANEYAEALASPSSSPTNKLPFNSIVSANIGNPQQQPNLAQQPLTFWRQVAALTELPSLMDDEAVRAARIFPADAIARAREILNDVGSVGAYSHSKGASSIRKHVAQFIQQRDSSAPRAVRDAAAYSADPEHIFLTTGASGGVQLLMQVLIASPSVGIAIPIPQYPLYSATLSLYNAKTVRYELNPSDDWSLDVDALSASIQAARRDGTDVRAVVVINPGNPTGQCLSEANIADLVRFAHAQRLVLFADEVYQANIYTSARPFVSFKKVLRDFSQLESQGGKAKTDEERRIADEVELVSFHSISKGFTGECGRRGGYFELVNFDPDVLGEVYKMASVSLCPSIQGQIGIDLLVKPPAPGEPSYELYQRESQFILETLKERSTKMHKAFNQLEGVSANEAQGALYLFPAVRLPPKAVQAAQKEGKKVDEFYCLAMLDATGICVVPGSGFGKMPHERNDGGVDMFFRTTILAKETDAFIERYERFHKEFLDKYRS</sequence>
<comment type="subunit">
    <text evidence="2">Homodimer.</text>
</comment>
<name>A0A066W5B8_TILAU</name>
<dbReference type="PANTHER" id="PTHR11751:SF29">
    <property type="entry name" value="ALANINE TRANSAMINASE"/>
    <property type="match status" value="1"/>
</dbReference>
<keyword evidence="12" id="KW-1185">Reference proteome</keyword>
<evidence type="ECO:0000256" key="9">
    <source>
        <dbReference type="ARBA" id="ARBA00080525"/>
    </source>
</evidence>
<dbReference type="OrthoDB" id="1732682at2759"/>
<dbReference type="HOGENOM" id="CLU_014254_3_0_1"/>
<dbReference type="Gene3D" id="3.90.1150.10">
    <property type="entry name" value="Aspartate Aminotransferase, domain 1"/>
    <property type="match status" value="1"/>
</dbReference>
<dbReference type="Proteomes" id="UP000027361">
    <property type="component" value="Unassembled WGS sequence"/>
</dbReference>
<keyword evidence="5" id="KW-0663">Pyridoxal phosphate</keyword>